<evidence type="ECO:0000256" key="5">
    <source>
        <dbReference type="ARBA" id="ARBA00022692"/>
    </source>
</evidence>
<feature type="transmembrane region" description="Helical" evidence="8">
    <location>
        <begin position="218"/>
        <end position="236"/>
    </location>
</feature>
<dbReference type="GO" id="GO:0005886">
    <property type="term" value="C:plasma membrane"/>
    <property type="evidence" value="ECO:0007669"/>
    <property type="project" value="UniProtKB-SubCell"/>
</dbReference>
<evidence type="ECO:0000256" key="7">
    <source>
        <dbReference type="ARBA" id="ARBA00023136"/>
    </source>
</evidence>
<dbReference type="PANTHER" id="PTHR33908:SF11">
    <property type="entry name" value="MEMBRANE PROTEIN"/>
    <property type="match status" value="1"/>
</dbReference>
<dbReference type="PANTHER" id="PTHR33908">
    <property type="entry name" value="MANNOSYLTRANSFERASE YKCB-RELATED"/>
    <property type="match status" value="1"/>
</dbReference>
<evidence type="ECO:0000259" key="9">
    <source>
        <dbReference type="Pfam" id="PF13231"/>
    </source>
</evidence>
<evidence type="ECO:0000313" key="11">
    <source>
        <dbReference type="Proteomes" id="UP000037175"/>
    </source>
</evidence>
<dbReference type="InterPro" id="IPR050297">
    <property type="entry name" value="LipidA_mod_glycosyltrf_83"/>
</dbReference>
<keyword evidence="6 8" id="KW-1133">Transmembrane helix</keyword>
<feature type="transmembrane region" description="Helical" evidence="8">
    <location>
        <begin position="15"/>
        <end position="33"/>
    </location>
</feature>
<dbReference type="Proteomes" id="UP000037175">
    <property type="component" value="Unassembled WGS sequence"/>
</dbReference>
<name>A0A0L6W3M1_9FIRM</name>
<feature type="transmembrane region" description="Helical" evidence="8">
    <location>
        <begin position="332"/>
        <end position="350"/>
    </location>
</feature>
<keyword evidence="11" id="KW-1185">Reference proteome</keyword>
<feature type="transmembrane region" description="Helical" evidence="8">
    <location>
        <begin position="136"/>
        <end position="169"/>
    </location>
</feature>
<reference evidence="11" key="1">
    <citation type="submission" date="2015-07" db="EMBL/GenBank/DDBJ databases">
        <title>Complete Genome of Thermincola ferriacetica strain Z-0001T.</title>
        <authorList>
            <person name="Lusk B."/>
            <person name="Badalamenti J.P."/>
            <person name="Parameswaran P."/>
            <person name="Bond D.R."/>
            <person name="Torres C.I."/>
        </authorList>
    </citation>
    <scope>NUCLEOTIDE SEQUENCE [LARGE SCALE GENOMIC DNA]</scope>
    <source>
        <strain evidence="11">Z-0001</strain>
    </source>
</reference>
<dbReference type="GO" id="GO:0016763">
    <property type="term" value="F:pentosyltransferase activity"/>
    <property type="evidence" value="ECO:0007669"/>
    <property type="project" value="TreeGrafter"/>
</dbReference>
<dbReference type="RefSeq" id="WP_052217278.1">
    <property type="nucleotide sequence ID" value="NZ_LGTE01000006.1"/>
</dbReference>
<protein>
    <submittedName>
        <fullName evidence="10">4-amino-4-deoxy-L-arabinose transferase</fullName>
    </submittedName>
</protein>
<evidence type="ECO:0000256" key="2">
    <source>
        <dbReference type="ARBA" id="ARBA00022475"/>
    </source>
</evidence>
<dbReference type="InterPro" id="IPR038731">
    <property type="entry name" value="RgtA/B/C-like"/>
</dbReference>
<feature type="transmembrane region" description="Helical" evidence="8">
    <location>
        <begin position="104"/>
        <end position="124"/>
    </location>
</feature>
<evidence type="ECO:0000256" key="3">
    <source>
        <dbReference type="ARBA" id="ARBA00022676"/>
    </source>
</evidence>
<keyword evidence="5 8" id="KW-0812">Transmembrane</keyword>
<dbReference type="GO" id="GO:0009103">
    <property type="term" value="P:lipopolysaccharide biosynthetic process"/>
    <property type="evidence" value="ECO:0007669"/>
    <property type="project" value="UniProtKB-ARBA"/>
</dbReference>
<dbReference type="AlphaFoldDB" id="A0A0L6W3M1"/>
<accession>A0A0L6W3M1</accession>
<gene>
    <name evidence="10" type="ORF">Tfer_1201</name>
</gene>
<proteinExistence type="predicted"/>
<sequence>MDFGFACPNKKRTNILLAVFLFIAAAAVWYSYYDSVFNGLLYNDAMDYASIGRNVARGEGFVSAYITPLGLQYYGIPHPNPWRAPLWPLILALSMQILGSNDNAVAVTTGLFFVLTVPLIYLIGQNLFNRAVGFCAALIFMFSGLALHFGVSGLTEPLAAFLMCLWIYLLTGEKLEGPRGDLIIGLIGGVFYLARYNALVFLPFVLVYLMLKRRKKIFIILRFVAGFLIPTVPWFIRNFLLFGSPLFSLQKFEPVMFTAAYPEYSLYMMLKKPDVLDFIASHPGQVMAKVKTGWFSFAGDFFNPSFSGIHWGLMVLCLLALVWPLGKKTAPLKLVLAGSFCAQLAALLVIHYIPRLFFLFVPFYILLGLAFVWRLLEKLPSLKLRKPLQVLVLSVLTTVFILGNLPDWNSKHTPEPVFKKFSAQITFLANHSTRSDLIISNDGHMLSWYGDRNASKIPYSPEMLAQLNRYQKARYLFLSSRSSWNIPEADKEWQEIYWARPQEFNGYVIRKVFADGSLIYEKKP</sequence>
<dbReference type="EMBL" id="LGTE01000006">
    <property type="protein sequence ID" value="KNZ70061.1"/>
    <property type="molecule type" value="Genomic_DNA"/>
</dbReference>
<evidence type="ECO:0000313" key="10">
    <source>
        <dbReference type="EMBL" id="KNZ70061.1"/>
    </source>
</evidence>
<keyword evidence="7 8" id="KW-0472">Membrane</keyword>
<evidence type="ECO:0000256" key="1">
    <source>
        <dbReference type="ARBA" id="ARBA00004651"/>
    </source>
</evidence>
<feature type="transmembrane region" description="Helical" evidence="8">
    <location>
        <begin position="356"/>
        <end position="376"/>
    </location>
</feature>
<comment type="subcellular location">
    <subcellularLocation>
        <location evidence="1">Cell membrane</location>
        <topology evidence="1">Multi-pass membrane protein</topology>
    </subcellularLocation>
</comment>
<feature type="domain" description="Glycosyltransferase RgtA/B/C/D-like" evidence="9">
    <location>
        <begin position="83"/>
        <end position="235"/>
    </location>
</feature>
<evidence type="ECO:0000256" key="8">
    <source>
        <dbReference type="SAM" id="Phobius"/>
    </source>
</evidence>
<evidence type="ECO:0000256" key="4">
    <source>
        <dbReference type="ARBA" id="ARBA00022679"/>
    </source>
</evidence>
<keyword evidence="3" id="KW-0328">Glycosyltransferase</keyword>
<evidence type="ECO:0000256" key="6">
    <source>
        <dbReference type="ARBA" id="ARBA00022989"/>
    </source>
</evidence>
<feature type="transmembrane region" description="Helical" evidence="8">
    <location>
        <begin position="189"/>
        <end position="211"/>
    </location>
</feature>
<feature type="transmembrane region" description="Helical" evidence="8">
    <location>
        <begin position="308"/>
        <end position="325"/>
    </location>
</feature>
<organism evidence="10 11">
    <name type="scientific">Thermincola ferriacetica</name>
    <dbReference type="NCBI Taxonomy" id="281456"/>
    <lineage>
        <taxon>Bacteria</taxon>
        <taxon>Bacillati</taxon>
        <taxon>Bacillota</taxon>
        <taxon>Clostridia</taxon>
        <taxon>Eubacteriales</taxon>
        <taxon>Thermincolaceae</taxon>
        <taxon>Thermincola</taxon>
    </lineage>
</organism>
<dbReference type="Pfam" id="PF13231">
    <property type="entry name" value="PMT_2"/>
    <property type="match status" value="1"/>
</dbReference>
<keyword evidence="4 10" id="KW-0808">Transferase</keyword>
<comment type="caution">
    <text evidence="10">The sequence shown here is derived from an EMBL/GenBank/DDBJ whole genome shotgun (WGS) entry which is preliminary data.</text>
</comment>
<keyword evidence="2" id="KW-1003">Cell membrane</keyword>